<name>A0AAW0G7K8_9APHY</name>
<dbReference type="Proteomes" id="UP001385951">
    <property type="component" value="Unassembled WGS sequence"/>
</dbReference>
<evidence type="ECO:0000313" key="1">
    <source>
        <dbReference type="EMBL" id="KAK7687125.1"/>
    </source>
</evidence>
<comment type="caution">
    <text evidence="1">The sequence shown here is derived from an EMBL/GenBank/DDBJ whole genome shotgun (WGS) entry which is preliminary data.</text>
</comment>
<dbReference type="AlphaFoldDB" id="A0AAW0G7K8"/>
<organism evidence="1 2">
    <name type="scientific">Cerrena zonata</name>
    <dbReference type="NCBI Taxonomy" id="2478898"/>
    <lineage>
        <taxon>Eukaryota</taxon>
        <taxon>Fungi</taxon>
        <taxon>Dikarya</taxon>
        <taxon>Basidiomycota</taxon>
        <taxon>Agaricomycotina</taxon>
        <taxon>Agaricomycetes</taxon>
        <taxon>Polyporales</taxon>
        <taxon>Cerrenaceae</taxon>
        <taxon>Cerrena</taxon>
    </lineage>
</organism>
<dbReference type="EMBL" id="JASBNA010000014">
    <property type="protein sequence ID" value="KAK7687125.1"/>
    <property type="molecule type" value="Genomic_DNA"/>
</dbReference>
<proteinExistence type="predicted"/>
<reference evidence="1 2" key="1">
    <citation type="submission" date="2022-09" db="EMBL/GenBank/DDBJ databases">
        <authorList>
            <person name="Palmer J.M."/>
        </authorList>
    </citation>
    <scope>NUCLEOTIDE SEQUENCE [LARGE SCALE GENOMIC DNA]</scope>
    <source>
        <strain evidence="1 2">DSM 7382</strain>
    </source>
</reference>
<gene>
    <name evidence="1" type="ORF">QCA50_009628</name>
</gene>
<sequence>MGCAQSPGRIQSSKTKLMDPEILQGLNAHRLLEPEPLRGGLTNLIVGSLDTNGETNESARVLLKIVGLPMVDLSRDVEAEQPI</sequence>
<protein>
    <submittedName>
        <fullName evidence="1">Uncharacterized protein</fullName>
    </submittedName>
</protein>
<evidence type="ECO:0000313" key="2">
    <source>
        <dbReference type="Proteomes" id="UP001385951"/>
    </source>
</evidence>
<keyword evidence="2" id="KW-1185">Reference proteome</keyword>
<accession>A0AAW0G7K8</accession>